<evidence type="ECO:0000256" key="1">
    <source>
        <dbReference type="PROSITE-ProRule" id="PRU01161"/>
    </source>
</evidence>
<feature type="domain" description="PNPLA" evidence="2">
    <location>
        <begin position="72"/>
        <end position="267"/>
    </location>
</feature>
<name>A0ABS6IT53_9HYPH</name>
<sequence>MIGLSACGEVPRGPAVPRAKATHATVLGVANERFHPIVDVKLAQDELLQAAERRRRFFGVATPFDMPEYNMLAVSGGGENGAFGAGLLCGWSERGDRPVFDWVTGISTGALTAPFAFLGTAYDAKLREVYTNITAKDVLRERGLIAALNDDALADNAPLFITLSRYLDQQMVADLAKAYNDGRLLLIGTSDLDSQQGVIWNIGAIAASGHPRAQDTIARILLASAAIPGAFPPTMFDVTLDGKPYQEMHVDGGAFAQAFLYPPSLTQQRRQRAAARQRVLPVDAYIIRNGRLDPNWSTTKRQTLGIIGRTIDTMITVSGINDVVRMYNTTRTDGIDFNLAYIGTDFNDVSPAPFDQSYMRKLFEYGYVRARQGYPWSKKPPFAV</sequence>
<keyword evidence="4" id="KW-1185">Reference proteome</keyword>
<dbReference type="RefSeq" id="WP_216966158.1">
    <property type="nucleotide sequence ID" value="NZ_JAHOPB010000003.1"/>
</dbReference>
<gene>
    <name evidence="3" type="ORF">KQ910_24220</name>
</gene>
<dbReference type="Proteomes" id="UP000727907">
    <property type="component" value="Unassembled WGS sequence"/>
</dbReference>
<dbReference type="EMBL" id="JAHOPB010000003">
    <property type="protein sequence ID" value="MBU8876902.1"/>
    <property type="molecule type" value="Genomic_DNA"/>
</dbReference>
<protein>
    <submittedName>
        <fullName evidence="3">Patatin-like phospholipase family protein</fullName>
    </submittedName>
</protein>
<proteinExistence type="predicted"/>
<evidence type="ECO:0000313" key="3">
    <source>
        <dbReference type="EMBL" id="MBU8876902.1"/>
    </source>
</evidence>
<keyword evidence="1" id="KW-0443">Lipid metabolism</keyword>
<evidence type="ECO:0000313" key="4">
    <source>
        <dbReference type="Proteomes" id="UP000727907"/>
    </source>
</evidence>
<feature type="short sequence motif" description="GXGXXG" evidence="1">
    <location>
        <begin position="76"/>
        <end position="81"/>
    </location>
</feature>
<keyword evidence="1" id="KW-0442">Lipid degradation</keyword>
<comment type="caution">
    <text evidence="3">The sequence shown here is derived from an EMBL/GenBank/DDBJ whole genome shotgun (WGS) entry which is preliminary data.</text>
</comment>
<evidence type="ECO:0000259" key="2">
    <source>
        <dbReference type="PROSITE" id="PS51635"/>
    </source>
</evidence>
<feature type="short sequence motif" description="DGA/G" evidence="1">
    <location>
        <begin position="251"/>
        <end position="253"/>
    </location>
</feature>
<feature type="short sequence motif" description="GXSXG" evidence="1">
    <location>
        <begin position="105"/>
        <end position="109"/>
    </location>
</feature>
<organism evidence="3 4">
    <name type="scientific">Reyranella humidisoli</name>
    <dbReference type="NCBI Taxonomy" id="2849149"/>
    <lineage>
        <taxon>Bacteria</taxon>
        <taxon>Pseudomonadati</taxon>
        <taxon>Pseudomonadota</taxon>
        <taxon>Alphaproteobacteria</taxon>
        <taxon>Hyphomicrobiales</taxon>
        <taxon>Reyranellaceae</taxon>
        <taxon>Reyranella</taxon>
    </lineage>
</organism>
<dbReference type="Pfam" id="PF01734">
    <property type="entry name" value="Patatin"/>
    <property type="match status" value="1"/>
</dbReference>
<dbReference type="PROSITE" id="PS51635">
    <property type="entry name" value="PNPLA"/>
    <property type="match status" value="1"/>
</dbReference>
<keyword evidence="1" id="KW-0378">Hydrolase</keyword>
<accession>A0ABS6IT53</accession>
<feature type="active site" description="Nucleophile" evidence="1">
    <location>
        <position position="107"/>
    </location>
</feature>
<dbReference type="InterPro" id="IPR002641">
    <property type="entry name" value="PNPLA_dom"/>
</dbReference>
<reference evidence="3 4" key="1">
    <citation type="submission" date="2021-06" db="EMBL/GenBank/DDBJ databases">
        <authorList>
            <person name="Lee D.H."/>
        </authorList>
    </citation>
    <scope>NUCLEOTIDE SEQUENCE [LARGE SCALE GENOMIC DNA]</scope>
    <source>
        <strain evidence="3 4">MMS21-HV4-11</strain>
    </source>
</reference>
<feature type="active site" description="Proton acceptor" evidence="1">
    <location>
        <position position="251"/>
    </location>
</feature>